<dbReference type="InterPro" id="IPR011990">
    <property type="entry name" value="TPR-like_helical_dom_sf"/>
</dbReference>
<organism evidence="1">
    <name type="scientific">marine sediment metagenome</name>
    <dbReference type="NCBI Taxonomy" id="412755"/>
    <lineage>
        <taxon>unclassified sequences</taxon>
        <taxon>metagenomes</taxon>
        <taxon>ecological metagenomes</taxon>
    </lineage>
</organism>
<comment type="caution">
    <text evidence="1">The sequence shown here is derived from an EMBL/GenBank/DDBJ whole genome shotgun (WGS) entry which is preliminary data.</text>
</comment>
<dbReference type="Gene3D" id="1.25.40.10">
    <property type="entry name" value="Tetratricopeptide repeat domain"/>
    <property type="match status" value="1"/>
</dbReference>
<protein>
    <recommendedName>
        <fullName evidence="2">MalT-like TPR region domain-containing protein</fullName>
    </recommendedName>
</protein>
<dbReference type="SUPFAM" id="SSF48452">
    <property type="entry name" value="TPR-like"/>
    <property type="match status" value="1"/>
</dbReference>
<evidence type="ECO:0000313" key="1">
    <source>
        <dbReference type="EMBL" id="GAH42362.1"/>
    </source>
</evidence>
<proteinExistence type="predicted"/>
<dbReference type="EMBL" id="BARU01007180">
    <property type="protein sequence ID" value="GAH42362.1"/>
    <property type="molecule type" value="Genomic_DNA"/>
</dbReference>
<feature type="non-terminal residue" evidence="1">
    <location>
        <position position="1"/>
    </location>
</feature>
<reference evidence="1" key="1">
    <citation type="journal article" date="2014" name="Front. Microbiol.">
        <title>High frequency of phylogenetically diverse reductive dehalogenase-homologous genes in deep subseafloor sedimentary metagenomes.</title>
        <authorList>
            <person name="Kawai M."/>
            <person name="Futagami T."/>
            <person name="Toyoda A."/>
            <person name="Takaki Y."/>
            <person name="Nishi S."/>
            <person name="Hori S."/>
            <person name="Arai W."/>
            <person name="Tsubouchi T."/>
            <person name="Morono Y."/>
            <person name="Uchiyama I."/>
            <person name="Ito T."/>
            <person name="Fujiyama A."/>
            <person name="Inagaki F."/>
            <person name="Takami H."/>
        </authorList>
    </citation>
    <scope>NUCLEOTIDE SEQUENCE</scope>
    <source>
        <strain evidence="1">Expedition CK06-06</strain>
    </source>
</reference>
<name>X1FBM2_9ZZZZ</name>
<accession>X1FBM2</accession>
<evidence type="ECO:0008006" key="2">
    <source>
        <dbReference type="Google" id="ProtNLM"/>
    </source>
</evidence>
<sequence>ADIYEKLNEPKSYRKNILGSINYLKQESKILKEFNETRKLAQNYENVAGLYLKFKDFKNGIKFYLNVVNIAKEYHYFDLLSYSYKQISSCYKELDEVDKSNNVIYDGIEFFSLLFQTFEEKNENLAISQISKVLKSLYQIIDDEEQFVAYSKKEAGAYINLAERLEKNKENYYKIARYYRGAALCYQEIHNNLIESASCLATRDLSFRSRFLDTYSLLHYYGHPACHLEG</sequence>
<dbReference type="AlphaFoldDB" id="X1FBM2"/>
<gene>
    <name evidence="1" type="ORF">S03H2_14157</name>
</gene>